<name>A0A8S4DI85_PLUXY</name>
<keyword evidence="6" id="KW-1015">Disulfide bond</keyword>
<dbReference type="Gene3D" id="2.40.10.10">
    <property type="entry name" value="Trypsin-like serine proteases"/>
    <property type="match status" value="2"/>
</dbReference>
<comment type="caution">
    <text evidence="10">The sequence shown here is derived from an EMBL/GenBank/DDBJ whole genome shotgun (WGS) entry which is preliminary data.</text>
</comment>
<keyword evidence="3 7" id="KW-0645">Protease</keyword>
<dbReference type="InterPro" id="IPR018114">
    <property type="entry name" value="TRYPSIN_HIS"/>
</dbReference>
<dbReference type="Proteomes" id="UP000653454">
    <property type="component" value="Unassembled WGS sequence"/>
</dbReference>
<dbReference type="GO" id="GO:0006508">
    <property type="term" value="P:proteolysis"/>
    <property type="evidence" value="ECO:0007669"/>
    <property type="project" value="UniProtKB-KW"/>
</dbReference>
<dbReference type="SUPFAM" id="SSF50494">
    <property type="entry name" value="Trypsin-like serine proteases"/>
    <property type="match status" value="1"/>
</dbReference>
<dbReference type="SMART" id="SM00020">
    <property type="entry name" value="Tryp_SPc"/>
    <property type="match status" value="1"/>
</dbReference>
<evidence type="ECO:0000256" key="6">
    <source>
        <dbReference type="ARBA" id="ARBA00023157"/>
    </source>
</evidence>
<proteinExistence type="inferred from homology"/>
<dbReference type="PROSITE" id="PS50240">
    <property type="entry name" value="TRYPSIN_DOM"/>
    <property type="match status" value="1"/>
</dbReference>
<dbReference type="PANTHER" id="PTHR24276">
    <property type="entry name" value="POLYSERASE-RELATED"/>
    <property type="match status" value="1"/>
</dbReference>
<evidence type="ECO:0000259" key="9">
    <source>
        <dbReference type="PROSITE" id="PS50240"/>
    </source>
</evidence>
<evidence type="ECO:0000256" key="2">
    <source>
        <dbReference type="ARBA" id="ARBA00007664"/>
    </source>
</evidence>
<feature type="signal peptide" evidence="8">
    <location>
        <begin position="1"/>
        <end position="25"/>
    </location>
</feature>
<dbReference type="EMBL" id="CAJHNJ030000007">
    <property type="protein sequence ID" value="CAG9102378.1"/>
    <property type="molecule type" value="Genomic_DNA"/>
</dbReference>
<feature type="domain" description="Peptidase S1" evidence="9">
    <location>
        <begin position="31"/>
        <end position="258"/>
    </location>
</feature>
<dbReference type="CDD" id="cd00190">
    <property type="entry name" value="Tryp_SPc"/>
    <property type="match status" value="1"/>
</dbReference>
<dbReference type="FunFam" id="2.40.10.10:FF:000036">
    <property type="entry name" value="Trypsin beta"/>
    <property type="match status" value="1"/>
</dbReference>
<evidence type="ECO:0000256" key="5">
    <source>
        <dbReference type="ARBA" id="ARBA00022825"/>
    </source>
</evidence>
<dbReference type="PROSITE" id="PS00134">
    <property type="entry name" value="TRYPSIN_HIS"/>
    <property type="match status" value="1"/>
</dbReference>
<dbReference type="InterPro" id="IPR033116">
    <property type="entry name" value="TRYPSIN_SER"/>
</dbReference>
<evidence type="ECO:0000256" key="8">
    <source>
        <dbReference type="SAM" id="SignalP"/>
    </source>
</evidence>
<dbReference type="Pfam" id="PF00089">
    <property type="entry name" value="Trypsin"/>
    <property type="match status" value="1"/>
</dbReference>
<dbReference type="GO" id="GO:0004252">
    <property type="term" value="F:serine-type endopeptidase activity"/>
    <property type="evidence" value="ECO:0007669"/>
    <property type="project" value="InterPro"/>
</dbReference>
<comment type="similarity">
    <text evidence="2">Belongs to the peptidase S1 family.</text>
</comment>
<accession>A0A8S4DI85</accession>
<comment type="subcellular location">
    <subcellularLocation>
        <location evidence="1">Secreted</location>
        <location evidence="1">Extracellular space</location>
    </subcellularLocation>
</comment>
<evidence type="ECO:0000256" key="7">
    <source>
        <dbReference type="RuleBase" id="RU363034"/>
    </source>
</evidence>
<dbReference type="PANTHER" id="PTHR24276:SF96">
    <property type="entry name" value="PEPTIDASE S1 DOMAIN-CONTAINING PROTEIN"/>
    <property type="match status" value="1"/>
</dbReference>
<dbReference type="PROSITE" id="PS00135">
    <property type="entry name" value="TRYPSIN_SER"/>
    <property type="match status" value="1"/>
</dbReference>
<keyword evidence="11" id="KW-1185">Reference proteome</keyword>
<protein>
    <submittedName>
        <fullName evidence="10">(diamondback moth) hypothetical protein</fullName>
    </submittedName>
</protein>
<dbReference type="AlphaFoldDB" id="A0A8S4DI85"/>
<gene>
    <name evidence="10" type="ORF">PLXY2_LOCUS2639</name>
</gene>
<dbReference type="InterPro" id="IPR001254">
    <property type="entry name" value="Trypsin_dom"/>
</dbReference>
<reference evidence="10" key="1">
    <citation type="submission" date="2020-11" db="EMBL/GenBank/DDBJ databases">
        <authorList>
            <person name="Whiteford S."/>
        </authorList>
    </citation>
    <scope>NUCLEOTIDE SEQUENCE</scope>
</reference>
<dbReference type="GO" id="GO:0005576">
    <property type="term" value="C:extracellular region"/>
    <property type="evidence" value="ECO:0007669"/>
    <property type="project" value="UniProtKB-SubCell"/>
</dbReference>
<evidence type="ECO:0000313" key="10">
    <source>
        <dbReference type="EMBL" id="CAG9102378.1"/>
    </source>
</evidence>
<dbReference type="PRINTS" id="PR00722">
    <property type="entry name" value="CHYMOTRYPSIN"/>
</dbReference>
<evidence type="ECO:0000313" key="11">
    <source>
        <dbReference type="Proteomes" id="UP000653454"/>
    </source>
</evidence>
<sequence length="260" mass="27674">MLFTNLEMFTSFSIAVILCFNGVDSGRVKRVIGGSEVECGSLPRVASLRNSTSLQHLCGATLLGARHALTAAHCVPPASRYYLQLNNKCVGDGEVVPNATVTDIVVHEGYNKYTRAHDIALLKIKLNLENSNWLDDENILPYSSFGVSGTCVISGYGVKNTTSMELSETLMTANLKIISLDECTRRLGIVAPKHDAGMMCAVGDDATDSCQGDSGGPLLCAEGRVEGISSHGLACAPGVPAVYTSVAAHLHWIKNLMTNN</sequence>
<dbReference type="InterPro" id="IPR009003">
    <property type="entry name" value="Peptidase_S1_PA"/>
</dbReference>
<feature type="chain" id="PRO_5035821668" evidence="8">
    <location>
        <begin position="26"/>
        <end position="260"/>
    </location>
</feature>
<keyword evidence="8" id="KW-0732">Signal</keyword>
<dbReference type="InterPro" id="IPR043504">
    <property type="entry name" value="Peptidase_S1_PA_chymotrypsin"/>
</dbReference>
<evidence type="ECO:0000256" key="4">
    <source>
        <dbReference type="ARBA" id="ARBA00022801"/>
    </source>
</evidence>
<dbReference type="InterPro" id="IPR001314">
    <property type="entry name" value="Peptidase_S1A"/>
</dbReference>
<evidence type="ECO:0000256" key="3">
    <source>
        <dbReference type="ARBA" id="ARBA00022670"/>
    </source>
</evidence>
<keyword evidence="5 7" id="KW-0720">Serine protease</keyword>
<organism evidence="10 11">
    <name type="scientific">Plutella xylostella</name>
    <name type="common">Diamondback moth</name>
    <name type="synonym">Plutella maculipennis</name>
    <dbReference type="NCBI Taxonomy" id="51655"/>
    <lineage>
        <taxon>Eukaryota</taxon>
        <taxon>Metazoa</taxon>
        <taxon>Ecdysozoa</taxon>
        <taxon>Arthropoda</taxon>
        <taxon>Hexapoda</taxon>
        <taxon>Insecta</taxon>
        <taxon>Pterygota</taxon>
        <taxon>Neoptera</taxon>
        <taxon>Endopterygota</taxon>
        <taxon>Lepidoptera</taxon>
        <taxon>Glossata</taxon>
        <taxon>Ditrysia</taxon>
        <taxon>Yponomeutoidea</taxon>
        <taxon>Plutellidae</taxon>
        <taxon>Plutella</taxon>
    </lineage>
</organism>
<keyword evidence="4 7" id="KW-0378">Hydrolase</keyword>
<dbReference type="InterPro" id="IPR050430">
    <property type="entry name" value="Peptidase_S1"/>
</dbReference>
<evidence type="ECO:0000256" key="1">
    <source>
        <dbReference type="ARBA" id="ARBA00004239"/>
    </source>
</evidence>